<accession>A0A7W7Q8Q8</accession>
<dbReference type="RefSeq" id="WP_184813175.1">
    <property type="nucleotide sequence ID" value="NZ_JACHJQ010000005.1"/>
</dbReference>
<sequence length="54" mass="5378">MGTVPGTAGPSGFGTARAAPEVGTGTGLAFAIRSGVQYAALRSADMWLTVTPRP</sequence>
<evidence type="ECO:0000313" key="1">
    <source>
        <dbReference type="EMBL" id="MBB4909137.1"/>
    </source>
</evidence>
<comment type="caution">
    <text evidence="1">The sequence shown here is derived from an EMBL/GenBank/DDBJ whole genome shotgun (WGS) entry which is preliminary data.</text>
</comment>
<dbReference type="AlphaFoldDB" id="A0A7W7Q8Q8"/>
<gene>
    <name evidence="1" type="ORF">FHR82_005390</name>
</gene>
<keyword evidence="2" id="KW-1185">Reference proteome</keyword>
<name>A0A7W7Q8Q8_9PSEU</name>
<reference evidence="1 2" key="1">
    <citation type="submission" date="2020-08" db="EMBL/GenBank/DDBJ databases">
        <title>Genomic Encyclopedia of Type Strains, Phase III (KMG-III): the genomes of soil and plant-associated and newly described type strains.</title>
        <authorList>
            <person name="Whitman W."/>
        </authorList>
    </citation>
    <scope>NUCLEOTIDE SEQUENCE [LARGE SCALE GENOMIC DNA]</scope>
    <source>
        <strain evidence="1 2">CECT 8960</strain>
    </source>
</reference>
<protein>
    <submittedName>
        <fullName evidence="1">Uncharacterized protein</fullName>
    </submittedName>
</protein>
<organism evidence="1 2">
    <name type="scientific">Actinophytocola algeriensis</name>
    <dbReference type="NCBI Taxonomy" id="1768010"/>
    <lineage>
        <taxon>Bacteria</taxon>
        <taxon>Bacillati</taxon>
        <taxon>Actinomycetota</taxon>
        <taxon>Actinomycetes</taxon>
        <taxon>Pseudonocardiales</taxon>
        <taxon>Pseudonocardiaceae</taxon>
    </lineage>
</organism>
<dbReference type="EMBL" id="JACHJQ010000005">
    <property type="protein sequence ID" value="MBB4909137.1"/>
    <property type="molecule type" value="Genomic_DNA"/>
</dbReference>
<dbReference type="Proteomes" id="UP000520767">
    <property type="component" value="Unassembled WGS sequence"/>
</dbReference>
<proteinExistence type="predicted"/>
<evidence type="ECO:0000313" key="2">
    <source>
        <dbReference type="Proteomes" id="UP000520767"/>
    </source>
</evidence>